<dbReference type="Gene3D" id="2.60.40.10">
    <property type="entry name" value="Immunoglobulins"/>
    <property type="match status" value="1"/>
</dbReference>
<feature type="non-terminal residue" evidence="1">
    <location>
        <position position="194"/>
    </location>
</feature>
<dbReference type="EMBL" id="BARS01055846">
    <property type="protein sequence ID" value="GAG49484.1"/>
    <property type="molecule type" value="Genomic_DNA"/>
</dbReference>
<proteinExistence type="predicted"/>
<organism evidence="1">
    <name type="scientific">marine sediment metagenome</name>
    <dbReference type="NCBI Taxonomy" id="412755"/>
    <lineage>
        <taxon>unclassified sequences</taxon>
        <taxon>metagenomes</taxon>
        <taxon>ecological metagenomes</taxon>
    </lineage>
</organism>
<accession>X0Y101</accession>
<feature type="non-terminal residue" evidence="1">
    <location>
        <position position="1"/>
    </location>
</feature>
<sequence>VEWDYLMKGLSDHSDPGDCPIIGPCFNAIPDALKICGCLTPDTNSKLFAIDADDRGYDMWHPLGEGDNFDGGVWMFEDCYAKKAPDLISPADGETLPSDPCECIPLPFTLRWDRLCDACSYDIQLALDEDFNEVIFDSRTLCDDDGPPMLDPCCHWVPAAGETPGLGIMALEDAPLLCEFTYYWRARAADAATG</sequence>
<dbReference type="InterPro" id="IPR013783">
    <property type="entry name" value="Ig-like_fold"/>
</dbReference>
<evidence type="ECO:0000313" key="1">
    <source>
        <dbReference type="EMBL" id="GAG49484.1"/>
    </source>
</evidence>
<protein>
    <submittedName>
        <fullName evidence="1">Uncharacterized protein</fullName>
    </submittedName>
</protein>
<reference evidence="1" key="1">
    <citation type="journal article" date="2014" name="Front. Microbiol.">
        <title>High frequency of phylogenetically diverse reductive dehalogenase-homologous genes in deep subseafloor sedimentary metagenomes.</title>
        <authorList>
            <person name="Kawai M."/>
            <person name="Futagami T."/>
            <person name="Toyoda A."/>
            <person name="Takaki Y."/>
            <person name="Nishi S."/>
            <person name="Hori S."/>
            <person name="Arai W."/>
            <person name="Tsubouchi T."/>
            <person name="Morono Y."/>
            <person name="Uchiyama I."/>
            <person name="Ito T."/>
            <person name="Fujiyama A."/>
            <person name="Inagaki F."/>
            <person name="Takami H."/>
        </authorList>
    </citation>
    <scope>NUCLEOTIDE SEQUENCE</scope>
    <source>
        <strain evidence="1">Expedition CK06-06</strain>
    </source>
</reference>
<dbReference type="AlphaFoldDB" id="X0Y101"/>
<gene>
    <name evidence="1" type="ORF">S01H1_82391</name>
</gene>
<name>X0Y101_9ZZZZ</name>
<comment type="caution">
    <text evidence="1">The sequence shown here is derived from an EMBL/GenBank/DDBJ whole genome shotgun (WGS) entry which is preliminary data.</text>
</comment>